<dbReference type="HOGENOM" id="CLU_055817_1_1_11"/>
<evidence type="ECO:0000256" key="1">
    <source>
        <dbReference type="SAM" id="MobiDB-lite"/>
    </source>
</evidence>
<dbReference type="KEGG" id="tfu:Tfu_1351"/>
<protein>
    <submittedName>
        <fullName evidence="3">Putative DNA-binding protein</fullName>
    </submittedName>
</protein>
<name>Q47Q80_THEFY</name>
<feature type="region of interest" description="Disordered" evidence="1">
    <location>
        <begin position="1"/>
        <end position="20"/>
    </location>
</feature>
<evidence type="ECO:0000313" key="3">
    <source>
        <dbReference type="EMBL" id="AAZ55389.1"/>
    </source>
</evidence>
<dbReference type="Pfam" id="PF13560">
    <property type="entry name" value="HTH_31"/>
    <property type="match status" value="1"/>
</dbReference>
<dbReference type="GO" id="GO:0003677">
    <property type="term" value="F:DNA binding"/>
    <property type="evidence" value="ECO:0007669"/>
    <property type="project" value="UniProtKB-KW"/>
</dbReference>
<keyword evidence="3" id="KW-0238">DNA-binding</keyword>
<evidence type="ECO:0000259" key="2">
    <source>
        <dbReference type="Pfam" id="PF19054"/>
    </source>
</evidence>
<dbReference type="Pfam" id="PF19054">
    <property type="entry name" value="DUF5753"/>
    <property type="match status" value="1"/>
</dbReference>
<accession>Q47Q80</accession>
<organism evidence="3">
    <name type="scientific">Thermobifida fusca (strain YX)</name>
    <dbReference type="NCBI Taxonomy" id="269800"/>
    <lineage>
        <taxon>Bacteria</taxon>
        <taxon>Bacillati</taxon>
        <taxon>Actinomycetota</taxon>
        <taxon>Actinomycetes</taxon>
        <taxon>Streptosporangiales</taxon>
        <taxon>Nocardiopsidaceae</taxon>
        <taxon>Thermobifida</taxon>
    </lineage>
</organism>
<dbReference type="AlphaFoldDB" id="Q47Q80"/>
<dbReference type="STRING" id="269800.Tfu_1351"/>
<feature type="domain" description="DUF5753" evidence="2">
    <location>
        <begin position="110"/>
        <end position="288"/>
    </location>
</feature>
<proteinExistence type="predicted"/>
<sequence length="299" mass="33763">MSKLYPHAKNRQDSGMDRNPTLAQWQLAQELRRLRGDRKFSEVVKAARTTGGSLARWETPGDRGAVPGPAALERLLQIYGAEDQLERLLSLRKEARQPDRWQPYGLERSYRTYANIESQATSIEYYQSQIVPGIAQTEAYARAVIEATLHPSSDVDREVQARMERQRVLSKPERPDLWLIIAEGALRQQVGTSQVMADQIDRLIELSQEPGITLQVLPFTAGAHVAMRLAGFVIMSIAQHGITTVYIEGQNSGMFFTDSEDLAEYGMIFNRLRAACLDEGRPTRTLLERIARDHRRGEG</sequence>
<dbReference type="eggNOG" id="COG1396">
    <property type="taxonomic scope" value="Bacteria"/>
</dbReference>
<gene>
    <name evidence="3" type="ordered locus">Tfu_1351</name>
</gene>
<dbReference type="InterPro" id="IPR043917">
    <property type="entry name" value="DUF5753"/>
</dbReference>
<reference evidence="3" key="1">
    <citation type="submission" date="2005-07" db="EMBL/GenBank/DDBJ databases">
        <title>Complete sequence of Thermobifida fusca YX.</title>
        <authorList>
            <consortium name="US DOE Joint Genome Institute"/>
            <person name="Copeland A."/>
            <person name="Lucas S."/>
            <person name="Lapidus A."/>
            <person name="Barry K."/>
            <person name="Detter J.C."/>
            <person name="Glavina T."/>
            <person name="Hammon N."/>
            <person name="Israni S."/>
            <person name="Pitluck S."/>
            <person name="Di Bartolo G."/>
            <person name="Chain P."/>
            <person name="Schmutz J."/>
            <person name="Larimer F."/>
            <person name="Land M."/>
            <person name="Lykidis A."/>
            <person name="Richardson P."/>
        </authorList>
    </citation>
    <scope>NUCLEOTIDE SEQUENCE</scope>
    <source>
        <strain evidence="3">YX</strain>
    </source>
</reference>
<dbReference type="EMBL" id="CP000088">
    <property type="protein sequence ID" value="AAZ55389.1"/>
    <property type="molecule type" value="Genomic_DNA"/>
</dbReference>